<keyword evidence="11" id="KW-0472">Membrane</keyword>
<dbReference type="PROSITE" id="PS00107">
    <property type="entry name" value="PROTEIN_KINASE_ATP"/>
    <property type="match status" value="1"/>
</dbReference>
<feature type="transmembrane region" description="Helical" evidence="11">
    <location>
        <begin position="363"/>
        <end position="390"/>
    </location>
</feature>
<evidence type="ECO:0000313" key="14">
    <source>
        <dbReference type="EMBL" id="SHJ95746.1"/>
    </source>
</evidence>
<dbReference type="PANTHER" id="PTHR43289:SF34">
    <property type="entry name" value="SERINE_THREONINE-PROTEIN KINASE YBDM-RELATED"/>
    <property type="match status" value="1"/>
</dbReference>
<evidence type="ECO:0000259" key="13">
    <source>
        <dbReference type="PROSITE" id="PS51178"/>
    </source>
</evidence>
<dbReference type="Gene3D" id="3.30.10.20">
    <property type="match status" value="3"/>
</dbReference>
<organism evidence="14 15">
    <name type="scientific">Anaerocolumna jejuensis DSM 15929</name>
    <dbReference type="NCBI Taxonomy" id="1121322"/>
    <lineage>
        <taxon>Bacteria</taxon>
        <taxon>Bacillati</taxon>
        <taxon>Bacillota</taxon>
        <taxon>Clostridia</taxon>
        <taxon>Lachnospirales</taxon>
        <taxon>Lachnospiraceae</taxon>
        <taxon>Anaerocolumna</taxon>
    </lineage>
</organism>
<dbReference type="EMBL" id="FRAC01000008">
    <property type="protein sequence ID" value="SHJ95746.1"/>
    <property type="molecule type" value="Genomic_DNA"/>
</dbReference>
<dbReference type="AlphaFoldDB" id="A0A1M6NJC2"/>
<dbReference type="SUPFAM" id="SSF56112">
    <property type="entry name" value="Protein kinase-like (PK-like)"/>
    <property type="match status" value="1"/>
</dbReference>
<comment type="catalytic activity">
    <reaction evidence="7">
        <text>L-threonyl-[protein] + ATP = O-phospho-L-threonyl-[protein] + ADP + H(+)</text>
        <dbReference type="Rhea" id="RHEA:46608"/>
        <dbReference type="Rhea" id="RHEA-COMP:11060"/>
        <dbReference type="Rhea" id="RHEA-COMP:11605"/>
        <dbReference type="ChEBI" id="CHEBI:15378"/>
        <dbReference type="ChEBI" id="CHEBI:30013"/>
        <dbReference type="ChEBI" id="CHEBI:30616"/>
        <dbReference type="ChEBI" id="CHEBI:61977"/>
        <dbReference type="ChEBI" id="CHEBI:456216"/>
        <dbReference type="EC" id="2.7.11.1"/>
    </reaction>
</comment>
<evidence type="ECO:0000256" key="10">
    <source>
        <dbReference type="SAM" id="MobiDB-lite"/>
    </source>
</evidence>
<evidence type="ECO:0000256" key="5">
    <source>
        <dbReference type="ARBA" id="ARBA00022777"/>
    </source>
</evidence>
<dbReference type="Pfam" id="PF03793">
    <property type="entry name" value="PASTA"/>
    <property type="match status" value="3"/>
</dbReference>
<dbReference type="Gene3D" id="1.10.510.10">
    <property type="entry name" value="Transferase(Phosphotransferase) domain 1"/>
    <property type="match status" value="1"/>
</dbReference>
<gene>
    <name evidence="14" type="ORF">SAMN02745136_01325</name>
</gene>
<proteinExistence type="predicted"/>
<dbReference type="InterPro" id="IPR011009">
    <property type="entry name" value="Kinase-like_dom_sf"/>
</dbReference>
<sequence length="731" mass="79500">MLKPGMYISDRYEIIDKVGSGGMADVYKAKCHRLNRYVAIKVLKPEFSDDTNFVKKFRGEAQSAAGLSHPNIVNVYDVGDDNGLHYIVMELVEGITLKHFIERKGKLEVKEAVGIAIQIAMGMEAAHNNHIIHRDIKPQNIIISKEGKVKVTDFGIAKATSSNTITSNAMGSVHYLSPEQARGGYSDEKSDIYSLGITMYEMLSGQVPFEGDNTVSVALLHIQGEAIPLREVDPSIPPSVEKIVQKCMQKKPERRYLSASELIADLKRSISNPNGDFVVIPAATVTDSPTITISDDEVSHIKSASTYSGRNTGSFDPVKGNTNPDLRNTNTNLRNTNTNPNLNKKGKEDEEDIDQVDPRVEKIILIGSIAAGIILVALIIFFTINIFHLFPSNKGDGNKDQVETTVTPTATPTEDTAEPISMPQVIGYKLADAEKMLAEKSEDLQIVKDEQTSDTYEKGYVMDQYPKKGADLEKDSEVKLVISLGPASFELPDVYKSGQKEAEAALTGKGLKVTAEPEFNDTVKEGDVISTEPVRGSMVKAGDNIILIVSKGPEKTNTLVPDVRNNSKAAAVKKLKDNGLVAGTITNDYSDTYAKGTVMEQSPTGGTEVEKGTAVDLVLSRGPQGNDNPSSYTGSVTIDENPFDYPGDSGIVKVQMVQDGKTTTLQKQQMDYDSFPFSIPITSKSGSNATVSMFIGREASQGDPGAVKENGTWVVYEEYGTSWDVPFTPER</sequence>
<evidence type="ECO:0000256" key="3">
    <source>
        <dbReference type="ARBA" id="ARBA00022679"/>
    </source>
</evidence>
<protein>
    <recommendedName>
        <fullName evidence="1">non-specific serine/threonine protein kinase</fullName>
        <ecNumber evidence="1">2.7.11.1</ecNumber>
    </recommendedName>
</protein>
<keyword evidence="6 9" id="KW-0067">ATP-binding</keyword>
<dbReference type="PROSITE" id="PS50011">
    <property type="entry name" value="PROTEIN_KINASE_DOM"/>
    <property type="match status" value="1"/>
</dbReference>
<dbReference type="CDD" id="cd06577">
    <property type="entry name" value="PASTA_pknB"/>
    <property type="match status" value="3"/>
</dbReference>
<dbReference type="InterPro" id="IPR000719">
    <property type="entry name" value="Prot_kinase_dom"/>
</dbReference>
<keyword evidence="5 14" id="KW-0418">Kinase</keyword>
<dbReference type="SMART" id="SM00220">
    <property type="entry name" value="S_TKc"/>
    <property type="match status" value="1"/>
</dbReference>
<dbReference type="InterPro" id="IPR008271">
    <property type="entry name" value="Ser/Thr_kinase_AS"/>
</dbReference>
<feature type="region of interest" description="Disordered" evidence="10">
    <location>
        <begin position="305"/>
        <end position="352"/>
    </location>
</feature>
<evidence type="ECO:0000256" key="6">
    <source>
        <dbReference type="ARBA" id="ARBA00022840"/>
    </source>
</evidence>
<dbReference type="Gene3D" id="3.30.200.20">
    <property type="entry name" value="Phosphorylase Kinase, domain 1"/>
    <property type="match status" value="1"/>
</dbReference>
<dbReference type="Pfam" id="PF00069">
    <property type="entry name" value="Pkinase"/>
    <property type="match status" value="1"/>
</dbReference>
<keyword evidence="4 9" id="KW-0547">Nucleotide-binding</keyword>
<evidence type="ECO:0000256" key="8">
    <source>
        <dbReference type="ARBA" id="ARBA00048679"/>
    </source>
</evidence>
<accession>A0A1M6NJC2</accession>
<dbReference type="STRING" id="1121322.SAMN02745136_01325"/>
<keyword evidence="2 14" id="KW-0723">Serine/threonine-protein kinase</keyword>
<dbReference type="GO" id="GO:0004674">
    <property type="term" value="F:protein serine/threonine kinase activity"/>
    <property type="evidence" value="ECO:0007669"/>
    <property type="project" value="UniProtKB-KW"/>
</dbReference>
<dbReference type="Proteomes" id="UP000184386">
    <property type="component" value="Unassembled WGS sequence"/>
</dbReference>
<dbReference type="InterPro" id="IPR017441">
    <property type="entry name" value="Protein_kinase_ATP_BS"/>
</dbReference>
<feature type="domain" description="PASTA" evidence="13">
    <location>
        <begin position="552"/>
        <end position="621"/>
    </location>
</feature>
<dbReference type="EC" id="2.7.11.1" evidence="1"/>
<evidence type="ECO:0000259" key="12">
    <source>
        <dbReference type="PROSITE" id="PS50011"/>
    </source>
</evidence>
<dbReference type="InterPro" id="IPR005543">
    <property type="entry name" value="PASTA_dom"/>
</dbReference>
<feature type="domain" description="PASTA" evidence="13">
    <location>
        <begin position="416"/>
        <end position="484"/>
    </location>
</feature>
<dbReference type="PROSITE" id="PS00108">
    <property type="entry name" value="PROTEIN_KINASE_ST"/>
    <property type="match status" value="1"/>
</dbReference>
<dbReference type="FunFam" id="3.30.200.20:FF:000035">
    <property type="entry name" value="Serine/threonine protein kinase Stk1"/>
    <property type="match status" value="1"/>
</dbReference>
<evidence type="ECO:0000256" key="7">
    <source>
        <dbReference type="ARBA" id="ARBA00047899"/>
    </source>
</evidence>
<dbReference type="CDD" id="cd14014">
    <property type="entry name" value="STKc_PknB_like"/>
    <property type="match status" value="1"/>
</dbReference>
<name>A0A1M6NJC2_9FIRM</name>
<keyword evidence="3" id="KW-0808">Transferase</keyword>
<keyword evidence="11" id="KW-0812">Transmembrane</keyword>
<dbReference type="NCBIfam" id="NF033483">
    <property type="entry name" value="PknB_PASTA_kin"/>
    <property type="match status" value="1"/>
</dbReference>
<dbReference type="FunFam" id="1.10.510.10:FF:000021">
    <property type="entry name" value="Serine/threonine protein kinase"/>
    <property type="match status" value="1"/>
</dbReference>
<dbReference type="PROSITE" id="PS51178">
    <property type="entry name" value="PASTA"/>
    <property type="match status" value="3"/>
</dbReference>
<evidence type="ECO:0000256" key="2">
    <source>
        <dbReference type="ARBA" id="ARBA00022527"/>
    </source>
</evidence>
<feature type="domain" description="PASTA" evidence="13">
    <location>
        <begin position="485"/>
        <end position="551"/>
    </location>
</feature>
<dbReference type="PANTHER" id="PTHR43289">
    <property type="entry name" value="MITOGEN-ACTIVATED PROTEIN KINASE KINASE KINASE 20-RELATED"/>
    <property type="match status" value="1"/>
</dbReference>
<feature type="binding site" evidence="9">
    <location>
        <position position="41"/>
    </location>
    <ligand>
        <name>ATP</name>
        <dbReference type="ChEBI" id="CHEBI:30616"/>
    </ligand>
</feature>
<reference evidence="14 15" key="1">
    <citation type="submission" date="2016-11" db="EMBL/GenBank/DDBJ databases">
        <authorList>
            <person name="Jaros S."/>
            <person name="Januszkiewicz K."/>
            <person name="Wedrychowicz H."/>
        </authorList>
    </citation>
    <scope>NUCLEOTIDE SEQUENCE [LARGE SCALE GENOMIC DNA]</scope>
    <source>
        <strain evidence="14 15">DSM 15929</strain>
    </source>
</reference>
<dbReference type="GO" id="GO:0005524">
    <property type="term" value="F:ATP binding"/>
    <property type="evidence" value="ECO:0007669"/>
    <property type="project" value="UniProtKB-UniRule"/>
</dbReference>
<comment type="catalytic activity">
    <reaction evidence="8">
        <text>L-seryl-[protein] + ATP = O-phospho-L-seryl-[protein] + ADP + H(+)</text>
        <dbReference type="Rhea" id="RHEA:17989"/>
        <dbReference type="Rhea" id="RHEA-COMP:9863"/>
        <dbReference type="Rhea" id="RHEA-COMP:11604"/>
        <dbReference type="ChEBI" id="CHEBI:15378"/>
        <dbReference type="ChEBI" id="CHEBI:29999"/>
        <dbReference type="ChEBI" id="CHEBI:30616"/>
        <dbReference type="ChEBI" id="CHEBI:83421"/>
        <dbReference type="ChEBI" id="CHEBI:456216"/>
        <dbReference type="EC" id="2.7.11.1"/>
    </reaction>
</comment>
<evidence type="ECO:0000313" key="15">
    <source>
        <dbReference type="Proteomes" id="UP000184386"/>
    </source>
</evidence>
<keyword evidence="11" id="KW-1133">Transmembrane helix</keyword>
<evidence type="ECO:0000256" key="11">
    <source>
        <dbReference type="SAM" id="Phobius"/>
    </source>
</evidence>
<feature type="domain" description="Protein kinase" evidence="12">
    <location>
        <begin position="12"/>
        <end position="278"/>
    </location>
</feature>
<feature type="compositionally biased region" description="Polar residues" evidence="10">
    <location>
        <begin position="305"/>
        <end position="314"/>
    </location>
</feature>
<evidence type="ECO:0000256" key="1">
    <source>
        <dbReference type="ARBA" id="ARBA00012513"/>
    </source>
</evidence>
<keyword evidence="15" id="KW-1185">Reference proteome</keyword>
<feature type="compositionally biased region" description="Low complexity" evidence="10">
    <location>
        <begin position="321"/>
        <end position="343"/>
    </location>
</feature>
<dbReference type="SMART" id="SM00740">
    <property type="entry name" value="PASTA"/>
    <property type="match status" value="3"/>
</dbReference>
<dbReference type="OrthoDB" id="9788659at2"/>
<evidence type="ECO:0000256" key="9">
    <source>
        <dbReference type="PROSITE-ProRule" id="PRU10141"/>
    </source>
</evidence>
<dbReference type="RefSeq" id="WP_073274117.1">
    <property type="nucleotide sequence ID" value="NZ_FRAC01000008.1"/>
</dbReference>
<evidence type="ECO:0000256" key="4">
    <source>
        <dbReference type="ARBA" id="ARBA00022741"/>
    </source>
</evidence>